<feature type="domain" description="NAD-dependent epimerase/dehydratase" evidence="1">
    <location>
        <begin position="12"/>
        <end position="236"/>
    </location>
</feature>
<dbReference type="AlphaFoldDB" id="A0A543AGS5"/>
<evidence type="ECO:0000259" key="1">
    <source>
        <dbReference type="Pfam" id="PF01370"/>
    </source>
</evidence>
<dbReference type="PANTHER" id="PTHR43245">
    <property type="entry name" value="BIFUNCTIONAL POLYMYXIN RESISTANCE PROTEIN ARNA"/>
    <property type="match status" value="1"/>
</dbReference>
<comment type="caution">
    <text evidence="2">The sequence shown here is derived from an EMBL/GenBank/DDBJ whole genome shotgun (WGS) entry which is preliminary data.</text>
</comment>
<accession>A0A543AGS5</accession>
<dbReference type="Pfam" id="PF01370">
    <property type="entry name" value="Epimerase"/>
    <property type="match status" value="1"/>
</dbReference>
<evidence type="ECO:0000313" key="3">
    <source>
        <dbReference type="Proteomes" id="UP000319746"/>
    </source>
</evidence>
<proteinExistence type="predicted"/>
<dbReference type="Proteomes" id="UP000319746">
    <property type="component" value="Unassembled WGS sequence"/>
</dbReference>
<dbReference type="InterPro" id="IPR036291">
    <property type="entry name" value="NAD(P)-bd_dom_sf"/>
</dbReference>
<name>A0A543AGS5_9MICC</name>
<keyword evidence="3" id="KW-1185">Reference proteome</keyword>
<dbReference type="EMBL" id="VFOU01000003">
    <property type="protein sequence ID" value="TQL71794.1"/>
    <property type="molecule type" value="Genomic_DNA"/>
</dbReference>
<dbReference type="InterPro" id="IPR050177">
    <property type="entry name" value="Lipid_A_modif_metabolic_enz"/>
</dbReference>
<sequence>MDRDKGVWAMRVLLAGATGVIGRQLVPQLEAAGHVVIGLARSIRGHMGSTALAVDALDREAVVRAVEENEPDAIVNMLTAIPERINPKRVDDDFEVTNRLRIEGTENLRFAAQRAGVAHFISQSLAFGYEPRGTVLADEKAALWRDPPKPFATVLHGVQRLEATTRAAHGTVLRFGHLYGPGTSFSPEGWFFRELQQGEVPLIGDGRATFSFVHVQDAAAAVVAALAAKAPGVYNIVDDDPAEVREWLPLLAEMMGAPSPKRVSPLLAGFAVGTWGIAFMTRLRGADNTKAKRELNWQPDYPSWRDGFADELAHANIAR</sequence>
<evidence type="ECO:0000313" key="2">
    <source>
        <dbReference type="EMBL" id="TQL71794.1"/>
    </source>
</evidence>
<organism evidence="2 3">
    <name type="scientific">Enteractinococcus coprophilus</name>
    <dbReference type="NCBI Taxonomy" id="1027633"/>
    <lineage>
        <taxon>Bacteria</taxon>
        <taxon>Bacillati</taxon>
        <taxon>Actinomycetota</taxon>
        <taxon>Actinomycetes</taxon>
        <taxon>Micrococcales</taxon>
        <taxon>Micrococcaceae</taxon>
    </lineage>
</organism>
<gene>
    <name evidence="2" type="ORF">FB556_2298</name>
</gene>
<dbReference type="SUPFAM" id="SSF51735">
    <property type="entry name" value="NAD(P)-binding Rossmann-fold domains"/>
    <property type="match status" value="1"/>
</dbReference>
<dbReference type="InterPro" id="IPR001509">
    <property type="entry name" value="Epimerase_deHydtase"/>
</dbReference>
<protein>
    <submittedName>
        <fullName evidence="2">Nucleoside-diphosphate-sugar epimerase</fullName>
    </submittedName>
</protein>
<dbReference type="Gene3D" id="3.40.50.720">
    <property type="entry name" value="NAD(P)-binding Rossmann-like Domain"/>
    <property type="match status" value="1"/>
</dbReference>
<dbReference type="RefSeq" id="WP_211344037.1">
    <property type="nucleotide sequence ID" value="NZ_BAABAN010000001.1"/>
</dbReference>
<dbReference type="PANTHER" id="PTHR43245:SF2">
    <property type="entry name" value="PUTATIVE-RELATED"/>
    <property type="match status" value="1"/>
</dbReference>
<reference evidence="2 3" key="1">
    <citation type="submission" date="2019-06" db="EMBL/GenBank/DDBJ databases">
        <title>Sequencing the genomes of 1000 actinobacteria strains.</title>
        <authorList>
            <person name="Klenk H.-P."/>
        </authorList>
    </citation>
    <scope>NUCLEOTIDE SEQUENCE [LARGE SCALE GENOMIC DNA]</scope>
    <source>
        <strain evidence="2 3">DSM 24083</strain>
    </source>
</reference>